<protein>
    <submittedName>
        <fullName evidence="1">Uncharacterized protein</fullName>
    </submittedName>
</protein>
<name>A6FZ70_9BACT</name>
<proteinExistence type="predicted"/>
<reference evidence="1 2" key="1">
    <citation type="submission" date="2007-06" db="EMBL/GenBank/DDBJ databases">
        <authorList>
            <person name="Shimkets L."/>
            <person name="Ferriera S."/>
            <person name="Johnson J."/>
            <person name="Kravitz S."/>
            <person name="Beeson K."/>
            <person name="Sutton G."/>
            <person name="Rogers Y.-H."/>
            <person name="Friedman R."/>
            <person name="Frazier M."/>
            <person name="Venter J.C."/>
        </authorList>
    </citation>
    <scope>NUCLEOTIDE SEQUENCE [LARGE SCALE GENOMIC DNA]</scope>
    <source>
        <strain evidence="1 2">SIR-1</strain>
    </source>
</reference>
<dbReference type="AlphaFoldDB" id="A6FZ70"/>
<gene>
    <name evidence="1" type="ORF">PPSIR1_25281</name>
</gene>
<dbReference type="EMBL" id="ABCS01000006">
    <property type="protein sequence ID" value="EDM80954.1"/>
    <property type="molecule type" value="Genomic_DNA"/>
</dbReference>
<sequence length="58" mass="6232">MSEEQTINLELSLDDVNKILEALGSLPFSQVYQLIGSIQRQAQGQLGSEQAPATNAEG</sequence>
<dbReference type="RefSeq" id="WP_006969769.1">
    <property type="nucleotide sequence ID" value="NZ_ABCS01000006.1"/>
</dbReference>
<organism evidence="1 2">
    <name type="scientific">Plesiocystis pacifica SIR-1</name>
    <dbReference type="NCBI Taxonomy" id="391625"/>
    <lineage>
        <taxon>Bacteria</taxon>
        <taxon>Pseudomonadati</taxon>
        <taxon>Myxococcota</taxon>
        <taxon>Polyangia</taxon>
        <taxon>Nannocystales</taxon>
        <taxon>Nannocystaceae</taxon>
        <taxon>Plesiocystis</taxon>
    </lineage>
</organism>
<evidence type="ECO:0000313" key="2">
    <source>
        <dbReference type="Proteomes" id="UP000005801"/>
    </source>
</evidence>
<evidence type="ECO:0000313" key="1">
    <source>
        <dbReference type="EMBL" id="EDM80954.1"/>
    </source>
</evidence>
<comment type="caution">
    <text evidence="1">The sequence shown here is derived from an EMBL/GenBank/DDBJ whole genome shotgun (WGS) entry which is preliminary data.</text>
</comment>
<dbReference type="STRING" id="391625.PPSIR1_25281"/>
<dbReference type="Proteomes" id="UP000005801">
    <property type="component" value="Unassembled WGS sequence"/>
</dbReference>
<accession>A6FZ70</accession>
<keyword evidence="2" id="KW-1185">Reference proteome</keyword>